<dbReference type="SMART" id="SM00404">
    <property type="entry name" value="PTPc_motif"/>
    <property type="match status" value="1"/>
</dbReference>
<evidence type="ECO:0000313" key="3">
    <source>
        <dbReference type="EMBL" id="GFR33302.1"/>
    </source>
</evidence>
<sequence>VALGTTQRLYIAAQGPLPNTLYSFWQMVWEHHVLVIVMLTEVQEQGRDKCFPYWPQEDGNKLQIGEFQLVRNFSLCSPTYITCSLTLCRVTSHQQRSLWHIQYTDWPDHSCPQDTQGFIAFMSEVDAVRRHTLGSLEGSQCTSPVVVHCSAGVGRSGAVILCDIMLFCLDHNQPVDLPKALTRLRLQRMLTVQTLAQYKFVYSVLIQYLKNSRLI</sequence>
<evidence type="ECO:0000259" key="2">
    <source>
        <dbReference type="PROSITE" id="PS50056"/>
    </source>
</evidence>
<dbReference type="PROSITE" id="PS50055">
    <property type="entry name" value="TYR_PHOSPHATASE_PTP"/>
    <property type="match status" value="1"/>
</dbReference>
<feature type="non-terminal residue" evidence="3">
    <location>
        <position position="215"/>
    </location>
</feature>
<protein>
    <submittedName>
        <fullName evidence="3">Tyrosine-protein phosphatase non-receptor type 14</fullName>
    </submittedName>
</protein>
<reference evidence="3" key="1">
    <citation type="submission" date="2020-07" db="EMBL/GenBank/DDBJ databases">
        <title>Multicomponent nature underlies the extraordinary mechanical properties of spider dragline silk.</title>
        <authorList>
            <person name="Kono N."/>
            <person name="Nakamura H."/>
            <person name="Mori M."/>
            <person name="Yoshida Y."/>
            <person name="Ohtoshi R."/>
            <person name="Malay A.D."/>
            <person name="Moran D.A.P."/>
            <person name="Tomita M."/>
            <person name="Numata K."/>
            <person name="Arakawa K."/>
        </authorList>
    </citation>
    <scope>NUCLEOTIDE SEQUENCE</scope>
</reference>
<proteinExistence type="predicted"/>
<dbReference type="SMART" id="SM00194">
    <property type="entry name" value="PTPc"/>
    <property type="match status" value="1"/>
</dbReference>
<evidence type="ECO:0000259" key="1">
    <source>
        <dbReference type="PROSITE" id="PS50055"/>
    </source>
</evidence>
<dbReference type="AlphaFoldDB" id="A0A8X6I0M6"/>
<evidence type="ECO:0000313" key="4">
    <source>
        <dbReference type="Proteomes" id="UP000887116"/>
    </source>
</evidence>
<dbReference type="SUPFAM" id="SSF52799">
    <property type="entry name" value="(Phosphotyrosine protein) phosphatases II"/>
    <property type="match status" value="1"/>
</dbReference>
<dbReference type="PANTHER" id="PTHR45706">
    <property type="entry name" value="TYROSINE-PROTEIN PHOSPHATASE"/>
    <property type="match status" value="1"/>
</dbReference>
<keyword evidence="4" id="KW-1185">Reference proteome</keyword>
<dbReference type="InterPro" id="IPR000387">
    <property type="entry name" value="Tyr_Pase_dom"/>
</dbReference>
<feature type="domain" description="Tyrosine-protein phosphatase" evidence="1">
    <location>
        <begin position="1"/>
        <end position="208"/>
    </location>
</feature>
<dbReference type="PRINTS" id="PR00700">
    <property type="entry name" value="PRTYPHPHTASE"/>
</dbReference>
<dbReference type="PANTHER" id="PTHR45706:SF1">
    <property type="entry name" value="PEZ, ISOFORM A"/>
    <property type="match status" value="1"/>
</dbReference>
<dbReference type="InterPro" id="IPR029021">
    <property type="entry name" value="Prot-tyrosine_phosphatase-like"/>
</dbReference>
<dbReference type="GO" id="GO:0004725">
    <property type="term" value="F:protein tyrosine phosphatase activity"/>
    <property type="evidence" value="ECO:0007669"/>
    <property type="project" value="InterPro"/>
</dbReference>
<dbReference type="Gene3D" id="3.90.190.10">
    <property type="entry name" value="Protein tyrosine phosphatase superfamily"/>
    <property type="match status" value="1"/>
</dbReference>
<dbReference type="PROSITE" id="PS00383">
    <property type="entry name" value="TYR_PHOSPHATASE_1"/>
    <property type="match status" value="1"/>
</dbReference>
<name>A0A8X6I0M6_TRICU</name>
<dbReference type="EMBL" id="BMAO01029659">
    <property type="protein sequence ID" value="GFR33302.1"/>
    <property type="molecule type" value="Genomic_DNA"/>
</dbReference>
<organism evidence="3 4">
    <name type="scientific">Trichonephila clavata</name>
    <name type="common">Joro spider</name>
    <name type="synonym">Nephila clavata</name>
    <dbReference type="NCBI Taxonomy" id="2740835"/>
    <lineage>
        <taxon>Eukaryota</taxon>
        <taxon>Metazoa</taxon>
        <taxon>Ecdysozoa</taxon>
        <taxon>Arthropoda</taxon>
        <taxon>Chelicerata</taxon>
        <taxon>Arachnida</taxon>
        <taxon>Araneae</taxon>
        <taxon>Araneomorphae</taxon>
        <taxon>Entelegynae</taxon>
        <taxon>Araneoidea</taxon>
        <taxon>Nephilidae</taxon>
        <taxon>Trichonephila</taxon>
    </lineage>
</organism>
<dbReference type="InterPro" id="IPR000242">
    <property type="entry name" value="PTP_cat"/>
</dbReference>
<dbReference type="InterPro" id="IPR016130">
    <property type="entry name" value="Tyr_Pase_AS"/>
</dbReference>
<dbReference type="Proteomes" id="UP000887116">
    <property type="component" value="Unassembled WGS sequence"/>
</dbReference>
<dbReference type="OrthoDB" id="10012364at2759"/>
<dbReference type="GO" id="GO:0048666">
    <property type="term" value="P:neuron development"/>
    <property type="evidence" value="ECO:0007669"/>
    <property type="project" value="UniProtKB-ARBA"/>
</dbReference>
<feature type="domain" description="Tyrosine specific protein phosphatases" evidence="2">
    <location>
        <begin position="119"/>
        <end position="199"/>
    </location>
</feature>
<dbReference type="PROSITE" id="PS50056">
    <property type="entry name" value="TYR_PHOSPHATASE_2"/>
    <property type="match status" value="1"/>
</dbReference>
<dbReference type="Pfam" id="PF00102">
    <property type="entry name" value="Y_phosphatase"/>
    <property type="match status" value="1"/>
</dbReference>
<comment type="caution">
    <text evidence="3">The sequence shown here is derived from an EMBL/GenBank/DDBJ whole genome shotgun (WGS) entry which is preliminary data.</text>
</comment>
<dbReference type="InterPro" id="IPR003595">
    <property type="entry name" value="Tyr_Pase_cat"/>
</dbReference>
<accession>A0A8X6I0M6</accession>
<gene>
    <name evidence="3" type="primary">PTPN14</name>
    <name evidence="3" type="ORF">TNCT_683311</name>
</gene>